<keyword evidence="2" id="KW-1185">Reference proteome</keyword>
<accession>A0A9D3VF91</accession>
<protein>
    <submittedName>
        <fullName evidence="1">Uncharacterized protein</fullName>
    </submittedName>
</protein>
<proteinExistence type="predicted"/>
<sequence>MTVTTTGPIIYSCKPSQRWRKISSEVITKVGKNGMADEEKRLETPVTREIFHGYGSWYAIPPILSIARKHKSNDDEDDDDADDISLF</sequence>
<organism evidence="1 2">
    <name type="scientific">Gossypium stocksii</name>
    <dbReference type="NCBI Taxonomy" id="47602"/>
    <lineage>
        <taxon>Eukaryota</taxon>
        <taxon>Viridiplantae</taxon>
        <taxon>Streptophyta</taxon>
        <taxon>Embryophyta</taxon>
        <taxon>Tracheophyta</taxon>
        <taxon>Spermatophyta</taxon>
        <taxon>Magnoliopsida</taxon>
        <taxon>eudicotyledons</taxon>
        <taxon>Gunneridae</taxon>
        <taxon>Pentapetalae</taxon>
        <taxon>rosids</taxon>
        <taxon>malvids</taxon>
        <taxon>Malvales</taxon>
        <taxon>Malvaceae</taxon>
        <taxon>Malvoideae</taxon>
        <taxon>Gossypium</taxon>
    </lineage>
</organism>
<comment type="caution">
    <text evidence="1">The sequence shown here is derived from an EMBL/GenBank/DDBJ whole genome shotgun (WGS) entry which is preliminary data.</text>
</comment>
<dbReference type="EMBL" id="JAIQCV010000007">
    <property type="protein sequence ID" value="KAH1081374.1"/>
    <property type="molecule type" value="Genomic_DNA"/>
</dbReference>
<evidence type="ECO:0000313" key="2">
    <source>
        <dbReference type="Proteomes" id="UP000828251"/>
    </source>
</evidence>
<name>A0A9D3VF91_9ROSI</name>
<gene>
    <name evidence="1" type="ORF">J1N35_021135</name>
</gene>
<dbReference type="AlphaFoldDB" id="A0A9D3VF91"/>
<evidence type="ECO:0000313" key="1">
    <source>
        <dbReference type="EMBL" id="KAH1081374.1"/>
    </source>
</evidence>
<dbReference type="Proteomes" id="UP000828251">
    <property type="component" value="Unassembled WGS sequence"/>
</dbReference>
<reference evidence="1 2" key="1">
    <citation type="journal article" date="2021" name="Plant Biotechnol. J.">
        <title>Multi-omics assisted identification of the key and species-specific regulatory components of drought-tolerant mechanisms in Gossypium stocksii.</title>
        <authorList>
            <person name="Yu D."/>
            <person name="Ke L."/>
            <person name="Zhang D."/>
            <person name="Wu Y."/>
            <person name="Sun Y."/>
            <person name="Mei J."/>
            <person name="Sun J."/>
            <person name="Sun Y."/>
        </authorList>
    </citation>
    <scope>NUCLEOTIDE SEQUENCE [LARGE SCALE GENOMIC DNA]</scope>
    <source>
        <strain evidence="2">cv. E1</strain>
        <tissue evidence="1">Leaf</tissue>
    </source>
</reference>